<dbReference type="EMBL" id="KB301771">
    <property type="protein sequence ID" value="ELU05157.1"/>
    <property type="molecule type" value="Genomic_DNA"/>
</dbReference>
<evidence type="ECO:0000259" key="15">
    <source>
        <dbReference type="Pfam" id="PF00561"/>
    </source>
</evidence>
<name>R7UMK7_CAPTE</name>
<feature type="transmembrane region" description="Helical" evidence="14">
    <location>
        <begin position="12"/>
        <end position="30"/>
    </location>
</feature>
<keyword evidence="9" id="KW-0325">Glycoprotein</keyword>
<dbReference type="OrthoDB" id="284184at2759"/>
<dbReference type="FunFam" id="3.40.50.1820:FF:000093">
    <property type="entry name" value="protein ABHD14A isoform X1"/>
    <property type="match status" value="1"/>
</dbReference>
<evidence type="ECO:0000313" key="17">
    <source>
        <dbReference type="EnsemblMetazoa" id="CapteP182653"/>
    </source>
</evidence>
<comment type="subcellular location">
    <subcellularLocation>
        <location evidence="1">Cytoplasm</location>
    </subcellularLocation>
    <subcellularLocation>
        <location evidence="2">Membrane</location>
        <topology evidence="2">Single-pass type II membrane protein</topology>
    </subcellularLocation>
</comment>
<evidence type="ECO:0000313" key="16">
    <source>
        <dbReference type="EMBL" id="ELU05157.1"/>
    </source>
</evidence>
<evidence type="ECO:0000256" key="7">
    <source>
        <dbReference type="ARBA" id="ARBA00022989"/>
    </source>
</evidence>
<evidence type="ECO:0000256" key="1">
    <source>
        <dbReference type="ARBA" id="ARBA00004496"/>
    </source>
</evidence>
<dbReference type="OMA" id="GEVVLWY"/>
<evidence type="ECO:0000256" key="12">
    <source>
        <dbReference type="ARBA" id="ARBA00073591"/>
    </source>
</evidence>
<organism evidence="16">
    <name type="scientific">Capitella teleta</name>
    <name type="common">Polychaete worm</name>
    <dbReference type="NCBI Taxonomy" id="283909"/>
    <lineage>
        <taxon>Eukaryota</taxon>
        <taxon>Metazoa</taxon>
        <taxon>Spiralia</taxon>
        <taxon>Lophotrochozoa</taxon>
        <taxon>Annelida</taxon>
        <taxon>Polychaeta</taxon>
        <taxon>Sedentaria</taxon>
        <taxon>Scolecida</taxon>
        <taxon>Capitellidae</taxon>
        <taxon>Capitella</taxon>
    </lineage>
</organism>
<reference evidence="17" key="3">
    <citation type="submission" date="2015-06" db="UniProtKB">
        <authorList>
            <consortium name="EnsemblMetazoa"/>
        </authorList>
    </citation>
    <scope>IDENTIFICATION</scope>
</reference>
<dbReference type="SUPFAM" id="SSF53474">
    <property type="entry name" value="alpha/beta-Hydrolases"/>
    <property type="match status" value="1"/>
</dbReference>
<accession>R7UMK7</accession>
<evidence type="ECO:0000256" key="11">
    <source>
        <dbReference type="ARBA" id="ARBA00056841"/>
    </source>
</evidence>
<keyword evidence="18" id="KW-1185">Reference proteome</keyword>
<dbReference type="Gene3D" id="3.40.50.1820">
    <property type="entry name" value="alpha/beta hydrolase"/>
    <property type="match status" value="1"/>
</dbReference>
<evidence type="ECO:0000256" key="10">
    <source>
        <dbReference type="ARBA" id="ARBA00037942"/>
    </source>
</evidence>
<dbReference type="PANTHER" id="PTHR46197:SF3">
    <property type="entry name" value="AB HYDROLASE-1 DOMAIN-CONTAINING PROTEIN"/>
    <property type="match status" value="1"/>
</dbReference>
<reference evidence="16 18" key="2">
    <citation type="journal article" date="2013" name="Nature">
        <title>Insights into bilaterian evolution from three spiralian genomes.</title>
        <authorList>
            <person name="Simakov O."/>
            <person name="Marletaz F."/>
            <person name="Cho S.J."/>
            <person name="Edsinger-Gonzales E."/>
            <person name="Havlak P."/>
            <person name="Hellsten U."/>
            <person name="Kuo D.H."/>
            <person name="Larsson T."/>
            <person name="Lv J."/>
            <person name="Arendt D."/>
            <person name="Savage R."/>
            <person name="Osoegawa K."/>
            <person name="de Jong P."/>
            <person name="Grimwood J."/>
            <person name="Chapman J.A."/>
            <person name="Shapiro H."/>
            <person name="Aerts A."/>
            <person name="Otillar R.P."/>
            <person name="Terry A.Y."/>
            <person name="Boore J.L."/>
            <person name="Grigoriev I.V."/>
            <person name="Lindberg D.R."/>
            <person name="Seaver E.C."/>
            <person name="Weisblat D.A."/>
            <person name="Putnam N.H."/>
            <person name="Rokhsar D.S."/>
        </authorList>
    </citation>
    <scope>NUCLEOTIDE SEQUENCE</scope>
    <source>
        <strain evidence="16 18">I ESC-2004</strain>
    </source>
</reference>
<keyword evidence="6" id="KW-0735">Signal-anchor</keyword>
<dbReference type="EnsemblMetazoa" id="CapteT182653">
    <property type="protein sequence ID" value="CapteP182653"/>
    <property type="gene ID" value="CapteG182653"/>
</dbReference>
<protein>
    <recommendedName>
        <fullName evidence="12">Protein ABHD14A</fullName>
    </recommendedName>
    <alternativeName>
        <fullName evidence="13">Alpha/beta hydrolase domain-containing protein 14A</fullName>
    </alternativeName>
</protein>
<evidence type="ECO:0000256" key="2">
    <source>
        <dbReference type="ARBA" id="ARBA00004606"/>
    </source>
</evidence>
<feature type="domain" description="AB hydrolase-1" evidence="15">
    <location>
        <begin position="100"/>
        <end position="203"/>
    </location>
</feature>
<keyword evidence="7 14" id="KW-1133">Transmembrane helix</keyword>
<dbReference type="GO" id="GO:0016787">
    <property type="term" value="F:hydrolase activity"/>
    <property type="evidence" value="ECO:0007669"/>
    <property type="project" value="UniProtKB-KW"/>
</dbReference>
<evidence type="ECO:0000313" key="18">
    <source>
        <dbReference type="Proteomes" id="UP000014760"/>
    </source>
</evidence>
<reference evidence="18" key="1">
    <citation type="submission" date="2012-12" db="EMBL/GenBank/DDBJ databases">
        <authorList>
            <person name="Hellsten U."/>
            <person name="Grimwood J."/>
            <person name="Chapman J.A."/>
            <person name="Shapiro H."/>
            <person name="Aerts A."/>
            <person name="Otillar R.P."/>
            <person name="Terry A.Y."/>
            <person name="Boore J.L."/>
            <person name="Simakov O."/>
            <person name="Marletaz F."/>
            <person name="Cho S.-J."/>
            <person name="Edsinger-Gonzales E."/>
            <person name="Havlak P."/>
            <person name="Kuo D.-H."/>
            <person name="Larsson T."/>
            <person name="Lv J."/>
            <person name="Arendt D."/>
            <person name="Savage R."/>
            <person name="Osoegawa K."/>
            <person name="de Jong P."/>
            <person name="Lindberg D.R."/>
            <person name="Seaver E.C."/>
            <person name="Weisblat D.A."/>
            <person name="Putnam N.H."/>
            <person name="Grigoriev I.V."/>
            <person name="Rokhsar D.S."/>
        </authorList>
    </citation>
    <scope>NUCLEOTIDE SEQUENCE</scope>
    <source>
        <strain evidence="18">I ESC-2004</strain>
    </source>
</reference>
<dbReference type="HOGENOM" id="CLU_020336_28_0_1"/>
<comment type="function">
    <text evidence="11">Possible role in granule neuron development.</text>
</comment>
<sequence>MMASVSGVQPNYKAIVVIAVVLIGAIYLFYSSGKPTKSVFTQYDASSWKSSALVKIPQEVKEKAKDVKIKETTLSFTSDGKTYEVFYREAGRDARKSDIPILLLHGAGSSSAVWLKINGLKLYAAMGYHVVALDLPGWAKSKGTTIDNDPKMRAEFLHAFLRQKRMQRPIIVAPSMSGSFSIPYMMQPRPESCESRMRGFVPIAPTHTDLYTHAEYHRCDIPTMIVYGEKDKTLGLTSVGNLRNLPKSEIFMQTQAGHACEEEKPEEFHVFFYNFLRGVERENSF</sequence>
<evidence type="ECO:0000256" key="5">
    <source>
        <dbReference type="ARBA" id="ARBA00022801"/>
    </source>
</evidence>
<keyword evidence="3" id="KW-0963">Cytoplasm</keyword>
<dbReference type="InterPro" id="IPR029058">
    <property type="entry name" value="AB_hydrolase_fold"/>
</dbReference>
<evidence type="ECO:0000256" key="4">
    <source>
        <dbReference type="ARBA" id="ARBA00022692"/>
    </source>
</evidence>
<dbReference type="InterPro" id="IPR000073">
    <property type="entry name" value="AB_hydrolase_1"/>
</dbReference>
<dbReference type="AlphaFoldDB" id="R7UMK7"/>
<gene>
    <name evidence="16" type="ORF">CAPTEDRAFT_182653</name>
</gene>
<evidence type="ECO:0000256" key="8">
    <source>
        <dbReference type="ARBA" id="ARBA00023136"/>
    </source>
</evidence>
<keyword evidence="5" id="KW-0378">Hydrolase</keyword>
<dbReference type="EMBL" id="AMQN01001360">
    <property type="status" value="NOT_ANNOTATED_CDS"/>
    <property type="molecule type" value="Genomic_DNA"/>
</dbReference>
<proteinExistence type="inferred from homology"/>
<dbReference type="GO" id="GO:0005737">
    <property type="term" value="C:cytoplasm"/>
    <property type="evidence" value="ECO:0007669"/>
    <property type="project" value="UniProtKB-SubCell"/>
</dbReference>
<dbReference type="STRING" id="283909.R7UMK7"/>
<evidence type="ECO:0000256" key="3">
    <source>
        <dbReference type="ARBA" id="ARBA00022490"/>
    </source>
</evidence>
<comment type="similarity">
    <text evidence="10">Belongs to the AB hydrolase superfamily. ABHD14 family.</text>
</comment>
<dbReference type="PANTHER" id="PTHR46197">
    <property type="entry name" value="PROTEIN ABHD14B-LIKE"/>
    <property type="match status" value="1"/>
</dbReference>
<evidence type="ECO:0000256" key="14">
    <source>
        <dbReference type="SAM" id="Phobius"/>
    </source>
</evidence>
<keyword evidence="4 14" id="KW-0812">Transmembrane</keyword>
<keyword evidence="8 14" id="KW-0472">Membrane</keyword>
<evidence type="ECO:0000256" key="13">
    <source>
        <dbReference type="ARBA" id="ARBA00079023"/>
    </source>
</evidence>
<dbReference type="Proteomes" id="UP000014760">
    <property type="component" value="Unassembled WGS sequence"/>
</dbReference>
<evidence type="ECO:0000256" key="9">
    <source>
        <dbReference type="ARBA" id="ARBA00023180"/>
    </source>
</evidence>
<dbReference type="Pfam" id="PF00561">
    <property type="entry name" value="Abhydrolase_1"/>
    <property type="match status" value="1"/>
</dbReference>
<dbReference type="GO" id="GO:0016020">
    <property type="term" value="C:membrane"/>
    <property type="evidence" value="ECO:0007669"/>
    <property type="project" value="UniProtKB-SubCell"/>
</dbReference>
<evidence type="ECO:0000256" key="6">
    <source>
        <dbReference type="ARBA" id="ARBA00022968"/>
    </source>
</evidence>